<gene>
    <name evidence="1" type="ORF">OG350_10475</name>
</gene>
<reference evidence="1 2" key="1">
    <citation type="submission" date="2022-10" db="EMBL/GenBank/DDBJ databases">
        <title>The complete genomes of actinobacterial strains from the NBC collection.</title>
        <authorList>
            <person name="Joergensen T.S."/>
            <person name="Alvarez Arevalo M."/>
            <person name="Sterndorff E.B."/>
            <person name="Faurdal D."/>
            <person name="Vuksanovic O."/>
            <person name="Mourched A.-S."/>
            <person name="Charusanti P."/>
            <person name="Shaw S."/>
            <person name="Blin K."/>
            <person name="Weber T."/>
        </authorList>
    </citation>
    <scope>NUCLEOTIDE SEQUENCE [LARGE SCALE GENOMIC DNA]</scope>
    <source>
        <strain evidence="1 2">NBC_00156</strain>
    </source>
</reference>
<dbReference type="Gene3D" id="2.160.10.10">
    <property type="entry name" value="Hexapeptide repeat proteins"/>
    <property type="match status" value="1"/>
</dbReference>
<dbReference type="EMBL" id="CP108164">
    <property type="protein sequence ID" value="WTQ80716.1"/>
    <property type="molecule type" value="Genomic_DNA"/>
</dbReference>
<dbReference type="InterPro" id="IPR011004">
    <property type="entry name" value="Trimer_LpxA-like_sf"/>
</dbReference>
<dbReference type="GeneID" id="97280850"/>
<name>A0ABZ1KJB7_STRAH</name>
<dbReference type="Proteomes" id="UP001622557">
    <property type="component" value="Chromosome"/>
</dbReference>
<dbReference type="RefSeq" id="WP_268692354.1">
    <property type="nucleotide sequence ID" value="NZ_CP108164.1"/>
</dbReference>
<evidence type="ECO:0008006" key="3">
    <source>
        <dbReference type="Google" id="ProtNLM"/>
    </source>
</evidence>
<keyword evidence="2" id="KW-1185">Reference proteome</keyword>
<protein>
    <recommendedName>
        <fullName evidence="3">Acetyltransferase</fullName>
    </recommendedName>
</protein>
<dbReference type="InterPro" id="IPR050179">
    <property type="entry name" value="Trans_hexapeptide_repeat"/>
</dbReference>
<dbReference type="PANTHER" id="PTHR43300">
    <property type="entry name" value="ACETYLTRANSFERASE"/>
    <property type="match status" value="1"/>
</dbReference>
<evidence type="ECO:0000313" key="1">
    <source>
        <dbReference type="EMBL" id="WTQ80716.1"/>
    </source>
</evidence>
<dbReference type="PANTHER" id="PTHR43300:SF7">
    <property type="entry name" value="UDP-N-ACETYLBACILLOSAMINE N-ACETYLTRANSFERASE"/>
    <property type="match status" value="1"/>
</dbReference>
<sequence length="213" mass="22856">MKDLVLIGAGKFALEVARYVEDVTAAAPETGYRIRQYLSVDGDPAHAPAELTRPLAGFEPRPGTHVVVALSDVVQRRQVIDDIVVKHGLVADNIVHPSSRVDPTALRGTGNIIGPDNYVGVNTTFGDFNIVNYRSTFGHHSRVGSNNFVAPDFHCGNSVEIGDDNFFGLSCTVAPGVRIGSDCRFQAGLSLFENAASGFSYIAPNRIKSIKSL</sequence>
<evidence type="ECO:0000313" key="2">
    <source>
        <dbReference type="Proteomes" id="UP001622557"/>
    </source>
</evidence>
<dbReference type="SUPFAM" id="SSF51161">
    <property type="entry name" value="Trimeric LpxA-like enzymes"/>
    <property type="match status" value="1"/>
</dbReference>
<proteinExistence type="predicted"/>
<organism evidence="1 2">
    <name type="scientific">Streptomyces achromogenes</name>
    <dbReference type="NCBI Taxonomy" id="67255"/>
    <lineage>
        <taxon>Bacteria</taxon>
        <taxon>Bacillati</taxon>
        <taxon>Actinomycetota</taxon>
        <taxon>Actinomycetes</taxon>
        <taxon>Kitasatosporales</taxon>
        <taxon>Streptomycetaceae</taxon>
        <taxon>Streptomyces</taxon>
    </lineage>
</organism>
<accession>A0ABZ1KJB7</accession>